<accession>A0A2T5EIR6</accession>
<dbReference type="Proteomes" id="UP000244197">
    <property type="component" value="Unassembled WGS sequence"/>
</dbReference>
<protein>
    <submittedName>
        <fullName evidence="2">Uncharacterized protein</fullName>
    </submittedName>
</protein>
<gene>
    <name evidence="2" type="ORF">CWO07_24385</name>
</gene>
<sequence length="132" mass="14432">MKTTALALLLLSVSGSAFATNTNIEAIDYQVSVTVEDSESKLNFPTFKFDSFGQEVTSQTEKCIYSGVLSKHEAEANAILLEAKMSCDYENGESSSEMPVFILDQEGGEASIELGEDETNLWKYTVLIKALN</sequence>
<organism evidence="2 3">
    <name type="scientific">Vibrio splendidus</name>
    <dbReference type="NCBI Taxonomy" id="29497"/>
    <lineage>
        <taxon>Bacteria</taxon>
        <taxon>Pseudomonadati</taxon>
        <taxon>Pseudomonadota</taxon>
        <taxon>Gammaproteobacteria</taxon>
        <taxon>Vibrionales</taxon>
        <taxon>Vibrionaceae</taxon>
        <taxon>Vibrio</taxon>
    </lineage>
</organism>
<evidence type="ECO:0000256" key="1">
    <source>
        <dbReference type="SAM" id="SignalP"/>
    </source>
</evidence>
<evidence type="ECO:0000313" key="2">
    <source>
        <dbReference type="EMBL" id="PTP19953.1"/>
    </source>
</evidence>
<keyword evidence="1" id="KW-0732">Signal</keyword>
<name>A0A2T5EIR6_VIBSP</name>
<dbReference type="EMBL" id="PIFK01000088">
    <property type="protein sequence ID" value="PTP19953.1"/>
    <property type="molecule type" value="Genomic_DNA"/>
</dbReference>
<dbReference type="AlphaFoldDB" id="A0A2T5EIR6"/>
<comment type="caution">
    <text evidence="2">The sequence shown here is derived from an EMBL/GenBank/DDBJ whole genome shotgun (WGS) entry which is preliminary data.</text>
</comment>
<proteinExistence type="predicted"/>
<evidence type="ECO:0000313" key="3">
    <source>
        <dbReference type="Proteomes" id="UP000244197"/>
    </source>
</evidence>
<dbReference type="RefSeq" id="WP_017090675.1">
    <property type="nucleotide sequence ID" value="NZ_PIFK01000088.1"/>
</dbReference>
<feature type="chain" id="PRO_5015592132" evidence="1">
    <location>
        <begin position="20"/>
        <end position="132"/>
    </location>
</feature>
<reference evidence="2 3" key="1">
    <citation type="submission" date="2017-11" db="EMBL/GenBank/DDBJ databases">
        <title>Population delineation of vibrios coincides with oyster pathogenicity.</title>
        <authorList>
            <person name="Bruto M."/>
            <person name="Labreuche Y."/>
            <person name="James A."/>
            <person name="Piel D."/>
            <person name="Chenivesse S."/>
            <person name="Petton B."/>
            <person name="Polz M.F."/>
            <person name="Le Roux F."/>
        </authorList>
    </citation>
    <scope>NUCLEOTIDE SEQUENCE [LARGE SCALE GENOMIC DNA]</scope>
    <source>
        <strain evidence="2 3">FF_144</strain>
    </source>
</reference>
<feature type="signal peptide" evidence="1">
    <location>
        <begin position="1"/>
        <end position="19"/>
    </location>
</feature>